<dbReference type="PANTHER" id="PTHR24171:SF8">
    <property type="entry name" value="BRCA1-ASSOCIATED RING DOMAIN PROTEIN 1"/>
    <property type="match status" value="1"/>
</dbReference>
<dbReference type="Pfam" id="PF12796">
    <property type="entry name" value="Ank_2"/>
    <property type="match status" value="3"/>
</dbReference>
<dbReference type="SUPFAM" id="SSF48403">
    <property type="entry name" value="Ankyrin repeat"/>
    <property type="match status" value="2"/>
</dbReference>
<protein>
    <submittedName>
        <fullName evidence="5">Ankyrin repeat-containing protein</fullName>
    </submittedName>
</protein>
<name>I4C7S1_DESTA</name>
<dbReference type="Gene3D" id="1.25.40.20">
    <property type="entry name" value="Ankyrin repeat-containing domain"/>
    <property type="match status" value="4"/>
</dbReference>
<feature type="chain" id="PRO_5003687042" evidence="4">
    <location>
        <begin position="17"/>
        <end position="550"/>
    </location>
</feature>
<feature type="repeat" description="ANK" evidence="3">
    <location>
        <begin position="223"/>
        <end position="255"/>
    </location>
</feature>
<evidence type="ECO:0000256" key="3">
    <source>
        <dbReference type="PROSITE-ProRule" id="PRU00023"/>
    </source>
</evidence>
<dbReference type="InterPro" id="IPR002110">
    <property type="entry name" value="Ankyrin_rpt"/>
</dbReference>
<gene>
    <name evidence="5" type="ordered locus">Desti_2943</name>
</gene>
<dbReference type="GO" id="GO:0004842">
    <property type="term" value="F:ubiquitin-protein transferase activity"/>
    <property type="evidence" value="ECO:0007669"/>
    <property type="project" value="TreeGrafter"/>
</dbReference>
<dbReference type="PROSITE" id="PS50297">
    <property type="entry name" value="ANK_REP_REGION"/>
    <property type="match status" value="6"/>
</dbReference>
<dbReference type="STRING" id="706587.Desti_2943"/>
<organism evidence="5 6">
    <name type="scientific">Desulfomonile tiedjei (strain ATCC 49306 / DSM 6799 / DCB-1)</name>
    <dbReference type="NCBI Taxonomy" id="706587"/>
    <lineage>
        <taxon>Bacteria</taxon>
        <taxon>Pseudomonadati</taxon>
        <taxon>Thermodesulfobacteriota</taxon>
        <taxon>Desulfomonilia</taxon>
        <taxon>Desulfomonilales</taxon>
        <taxon>Desulfomonilaceae</taxon>
        <taxon>Desulfomonile</taxon>
    </lineage>
</organism>
<dbReference type="EMBL" id="CP003360">
    <property type="protein sequence ID" value="AFM25612.1"/>
    <property type="molecule type" value="Genomic_DNA"/>
</dbReference>
<evidence type="ECO:0000256" key="1">
    <source>
        <dbReference type="ARBA" id="ARBA00022737"/>
    </source>
</evidence>
<evidence type="ECO:0000256" key="2">
    <source>
        <dbReference type="ARBA" id="ARBA00023043"/>
    </source>
</evidence>
<dbReference type="OrthoDB" id="5504517at2"/>
<feature type="repeat" description="ANK" evidence="3">
    <location>
        <begin position="445"/>
        <end position="477"/>
    </location>
</feature>
<feature type="repeat" description="ANK" evidence="3">
    <location>
        <begin position="415"/>
        <end position="444"/>
    </location>
</feature>
<dbReference type="Proteomes" id="UP000006055">
    <property type="component" value="Chromosome"/>
</dbReference>
<dbReference type="Pfam" id="PF00023">
    <property type="entry name" value="Ank"/>
    <property type="match status" value="2"/>
</dbReference>
<dbReference type="InterPro" id="IPR036770">
    <property type="entry name" value="Ankyrin_rpt-contain_sf"/>
</dbReference>
<dbReference type="PRINTS" id="PR01415">
    <property type="entry name" value="ANKYRIN"/>
</dbReference>
<feature type="signal peptide" evidence="4">
    <location>
        <begin position="1"/>
        <end position="16"/>
    </location>
</feature>
<keyword evidence="1" id="KW-0677">Repeat</keyword>
<feature type="repeat" description="ANK" evidence="3">
    <location>
        <begin position="322"/>
        <end position="354"/>
    </location>
</feature>
<dbReference type="AlphaFoldDB" id="I4C7S1"/>
<feature type="repeat" description="ANK" evidence="3">
    <location>
        <begin position="479"/>
        <end position="511"/>
    </location>
</feature>
<accession>I4C7S1</accession>
<evidence type="ECO:0000313" key="6">
    <source>
        <dbReference type="Proteomes" id="UP000006055"/>
    </source>
</evidence>
<evidence type="ECO:0000256" key="4">
    <source>
        <dbReference type="SAM" id="SignalP"/>
    </source>
</evidence>
<proteinExistence type="predicted"/>
<feature type="repeat" description="ANK" evidence="3">
    <location>
        <begin position="105"/>
        <end position="137"/>
    </location>
</feature>
<dbReference type="eggNOG" id="COG0666">
    <property type="taxonomic scope" value="Bacteria"/>
</dbReference>
<evidence type="ECO:0000313" key="5">
    <source>
        <dbReference type="EMBL" id="AFM25612.1"/>
    </source>
</evidence>
<feature type="repeat" description="ANK" evidence="3">
    <location>
        <begin position="289"/>
        <end position="321"/>
    </location>
</feature>
<dbReference type="PATRIC" id="fig|706587.4.peg.3345"/>
<dbReference type="PROSITE" id="PS50088">
    <property type="entry name" value="ANK_REPEAT"/>
    <property type="match status" value="8"/>
</dbReference>
<dbReference type="PANTHER" id="PTHR24171">
    <property type="entry name" value="ANKYRIN REPEAT DOMAIN-CONTAINING PROTEIN 39-RELATED"/>
    <property type="match status" value="1"/>
</dbReference>
<dbReference type="GO" id="GO:0085020">
    <property type="term" value="P:protein K6-linked ubiquitination"/>
    <property type="evidence" value="ECO:0007669"/>
    <property type="project" value="TreeGrafter"/>
</dbReference>
<keyword evidence="6" id="KW-1185">Reference proteome</keyword>
<keyword evidence="4" id="KW-0732">Signal</keyword>
<dbReference type="SMART" id="SM00248">
    <property type="entry name" value="ANK"/>
    <property type="match status" value="13"/>
</dbReference>
<dbReference type="RefSeq" id="WP_014810749.1">
    <property type="nucleotide sequence ID" value="NC_018025.1"/>
</dbReference>
<keyword evidence="2 3" id="KW-0040">ANK repeat</keyword>
<feature type="repeat" description="ANK" evidence="3">
    <location>
        <begin position="256"/>
        <end position="288"/>
    </location>
</feature>
<dbReference type="KEGG" id="dti:Desti_2943"/>
<reference evidence="6" key="1">
    <citation type="submission" date="2012-06" db="EMBL/GenBank/DDBJ databases">
        <title>Complete sequence of chromosome of Desulfomonile tiedjei DSM 6799.</title>
        <authorList>
            <person name="Lucas S."/>
            <person name="Copeland A."/>
            <person name="Lapidus A."/>
            <person name="Glavina del Rio T."/>
            <person name="Dalin E."/>
            <person name="Tice H."/>
            <person name="Bruce D."/>
            <person name="Goodwin L."/>
            <person name="Pitluck S."/>
            <person name="Peters L."/>
            <person name="Ovchinnikova G."/>
            <person name="Zeytun A."/>
            <person name="Lu M."/>
            <person name="Kyrpides N."/>
            <person name="Mavromatis K."/>
            <person name="Ivanova N."/>
            <person name="Brettin T."/>
            <person name="Detter J.C."/>
            <person name="Han C."/>
            <person name="Larimer F."/>
            <person name="Land M."/>
            <person name="Hauser L."/>
            <person name="Markowitz V."/>
            <person name="Cheng J.-F."/>
            <person name="Hugenholtz P."/>
            <person name="Woyke T."/>
            <person name="Wu D."/>
            <person name="Spring S."/>
            <person name="Schroeder M."/>
            <person name="Brambilla E."/>
            <person name="Klenk H.-P."/>
            <person name="Eisen J.A."/>
        </authorList>
    </citation>
    <scope>NUCLEOTIDE SEQUENCE [LARGE SCALE GENOMIC DNA]</scope>
    <source>
        <strain evidence="6">ATCC 49306 / DSM 6799 / DCB-1</strain>
    </source>
</reference>
<dbReference type="HOGENOM" id="CLU_502675_0_0_7"/>
<sequence>MLTRIVIVLATTAAVAANLLADALLFMDPISFSAEAAELHDTKRLHQKELRTTESAKPLKNFKHAEVKAQQALTEQLSHAIEEENIDEVKALLAKGADVNRYDGEGKLPLEKAAGKGSMALVRILWHSGADPNISNRDGQKTLKAAFIEAVSNCHQDVARYFLNIGVNVNAARPKEGTLFQRAARCSREFAEFLLERGAAEIDLKTARLPLERDANLRTRDEKGWTSLHEAVWEGHLDKAALLLDNKAEPNAVDSLGWTPLILAAWKGQPEAVNLLISRGADIRVEDAFGKTAFVRAVEMGHRDAALLLLNKGADVNTADVSSWTPIMAAVTRKDREMVKLLRERGAKMTVAAAVLLEDEREMQRLLKESAKKGVQIADASMALLIAVRNRSEKVVRHILDKCPEMDIKEPCCDTALLFAIENKYSGIAEILLEKGANPNAADHWRKTALHYAVWKGDLRLIRMLLEKGAHVNAQTIGWDGTPLMGAVERANVEIVKLLLQNGASLRVGPNSDDLWIAAEKSGNKEVLEMLKAHALKHPDQPQPTSREGQ</sequence>